<gene>
    <name evidence="2" type="ORF">M3D15_09045</name>
</gene>
<name>A0ABT2HYT1_9MICO</name>
<dbReference type="EMBL" id="JALXSQ010000046">
    <property type="protein sequence ID" value="MCT2043469.1"/>
    <property type="molecule type" value="Genomic_DNA"/>
</dbReference>
<organism evidence="2 3">
    <name type="scientific">Pseudoclavibacter albus</name>
    <dbReference type="NCBI Taxonomy" id="272241"/>
    <lineage>
        <taxon>Bacteria</taxon>
        <taxon>Bacillati</taxon>
        <taxon>Actinomycetota</taxon>
        <taxon>Actinomycetes</taxon>
        <taxon>Micrococcales</taxon>
        <taxon>Microbacteriaceae</taxon>
        <taxon>Pseudoclavibacter</taxon>
    </lineage>
</organism>
<feature type="domain" description="Type ISP restriction-modification enzyme LLaBIII C-terminal specificity" evidence="1">
    <location>
        <begin position="320"/>
        <end position="683"/>
    </location>
</feature>
<dbReference type="RefSeq" id="WP_260104620.1">
    <property type="nucleotide sequence ID" value="NZ_JALXSQ010000046.1"/>
</dbReference>
<dbReference type="Gene3D" id="3.40.50.150">
    <property type="entry name" value="Vaccinia Virus protein VP39"/>
    <property type="match status" value="1"/>
</dbReference>
<dbReference type="InterPro" id="IPR029063">
    <property type="entry name" value="SAM-dependent_MTases_sf"/>
</dbReference>
<protein>
    <recommendedName>
        <fullName evidence="1">Type ISP restriction-modification enzyme LLaBIII C-terminal specificity domain-containing protein</fullName>
    </recommendedName>
</protein>
<evidence type="ECO:0000259" key="1">
    <source>
        <dbReference type="Pfam" id="PF18135"/>
    </source>
</evidence>
<dbReference type="InterPro" id="IPR002052">
    <property type="entry name" value="DNA_methylase_N6_adenine_CS"/>
</dbReference>
<reference evidence="2 3" key="1">
    <citation type="submission" date="2022-04" db="EMBL/GenBank/DDBJ databases">
        <title>Human microbiome associated bacterial genomes.</title>
        <authorList>
            <person name="Sandstrom S."/>
            <person name="Salamzade R."/>
            <person name="Kalan L.R."/>
        </authorList>
    </citation>
    <scope>NUCLEOTIDE SEQUENCE [LARGE SCALE GENOMIC DNA]</scope>
    <source>
        <strain evidence="3">p3-SID1799</strain>
    </source>
</reference>
<proteinExistence type="predicted"/>
<dbReference type="PROSITE" id="PS00092">
    <property type="entry name" value="N6_MTASE"/>
    <property type="match status" value="1"/>
</dbReference>
<evidence type="ECO:0000313" key="3">
    <source>
        <dbReference type="Proteomes" id="UP001525379"/>
    </source>
</evidence>
<keyword evidence="3" id="KW-1185">Reference proteome</keyword>
<sequence length="706" mass="80024">MCDPFTGTGTFIVRLLQSGIVKPEDLARKYAKELWANEIMLLAYYIACVNIETTYQSIMLAASSEHELEDMPYVPFPGATLTDTFQITEEGDRADTSLMPVNNERIEAQLAKPIRVIVGNPPYSAGQSSANDNNQNLKYPTLDRRIADTYALHSTATNKNSLYDSYIRAFRWASDRIEEHGVVAFVSNNGWVDGNTADGLRKCIAKEFSDIWVYNLRGNQRTAGEQLRREGGKVFGSGARTGVAVFVAVKRADAEDECRLHYYEVPDYQSAEVKLSTLNEASLATVNWRNLTPNDAGDWVSQRDERFATYPALTGQGLSYFTSSSRGLETTRDAWCYNFSAEKVASNMQRMIDVYNAEAARGVSTEAELESDPQLIKWSSSLSSRALRGQRHEFDHDGGREVLYRPFSRQRAYLDRVFVHRPGKNFEYFPTPEHENWVLYVPGAGSSAPPFFTLSSSSLIDLGACGISSAISYPRYRYEQVHETHGSFDFGGDIDEHGYRKIDNITDEILAHYVKHFGPYVTKDDIFAYVYAVLHSPQYRETFKADLKRSLPRIPLAASAEDFRAFVTAGQELLDLHLHYESIDPYPLHVTSTVEFTTDEYELYRVEKMKWADKGTKMKLVVNSRITLRDFPAEVHEYMLGARSAVDWLIDRYQVKIDKASGIVNDPNDWAREHDDPSYIVDLIRRVTRVSVNTVRIANSLPHLPL</sequence>
<accession>A0ABT2HYT1</accession>
<dbReference type="InterPro" id="IPR041635">
    <property type="entry name" value="Type_ISP_LLaBIII_C"/>
</dbReference>
<dbReference type="Pfam" id="PF18135">
    <property type="entry name" value="Type_ISP_C"/>
    <property type="match status" value="1"/>
</dbReference>
<dbReference type="Proteomes" id="UP001525379">
    <property type="component" value="Unassembled WGS sequence"/>
</dbReference>
<dbReference type="SUPFAM" id="SSF53335">
    <property type="entry name" value="S-adenosyl-L-methionine-dependent methyltransferases"/>
    <property type="match status" value="1"/>
</dbReference>
<evidence type="ECO:0000313" key="2">
    <source>
        <dbReference type="EMBL" id="MCT2043469.1"/>
    </source>
</evidence>
<comment type="caution">
    <text evidence="2">The sequence shown here is derived from an EMBL/GenBank/DDBJ whole genome shotgun (WGS) entry which is preliminary data.</text>
</comment>